<accession>W7TPE7</accession>
<dbReference type="EMBL" id="AZIL01000203">
    <property type="protein sequence ID" value="EWM28980.1"/>
    <property type="molecule type" value="Genomic_DNA"/>
</dbReference>
<evidence type="ECO:0000313" key="1">
    <source>
        <dbReference type="EMBL" id="EWM28980.1"/>
    </source>
</evidence>
<organism evidence="1 2">
    <name type="scientific">Nannochloropsis gaditana</name>
    <dbReference type="NCBI Taxonomy" id="72520"/>
    <lineage>
        <taxon>Eukaryota</taxon>
        <taxon>Sar</taxon>
        <taxon>Stramenopiles</taxon>
        <taxon>Ochrophyta</taxon>
        <taxon>Eustigmatophyceae</taxon>
        <taxon>Eustigmatales</taxon>
        <taxon>Monodopsidaceae</taxon>
        <taxon>Nannochloropsis</taxon>
    </lineage>
</organism>
<name>W7TPE7_9STRA</name>
<evidence type="ECO:0000313" key="2">
    <source>
        <dbReference type="Proteomes" id="UP000019335"/>
    </source>
</evidence>
<comment type="caution">
    <text evidence="1">The sequence shown here is derived from an EMBL/GenBank/DDBJ whole genome shotgun (WGS) entry which is preliminary data.</text>
</comment>
<sequence>MPRWMEICSWPTSPYQRVNCPLRSPGYSHATDRIQPLYRQDITGSTARAISTRCTWTPARRPPITRVNSCRHRFCR</sequence>
<keyword evidence="2" id="KW-1185">Reference proteome</keyword>
<reference evidence="1 2" key="1">
    <citation type="journal article" date="2014" name="Mol. Plant">
        <title>Chromosome Scale Genome Assembly and Transcriptome Profiling of Nannochloropsis gaditana in Nitrogen Depletion.</title>
        <authorList>
            <person name="Corteggiani Carpinelli E."/>
            <person name="Telatin A."/>
            <person name="Vitulo N."/>
            <person name="Forcato C."/>
            <person name="D'Angelo M."/>
            <person name="Schiavon R."/>
            <person name="Vezzi A."/>
            <person name="Giacometti G.M."/>
            <person name="Morosinotto T."/>
            <person name="Valle G."/>
        </authorList>
    </citation>
    <scope>NUCLEOTIDE SEQUENCE [LARGE SCALE GENOMIC DNA]</scope>
    <source>
        <strain evidence="1 2">B-31</strain>
    </source>
</reference>
<gene>
    <name evidence="1" type="ORF">Naga_100737g1</name>
</gene>
<dbReference type="AlphaFoldDB" id="W7TPE7"/>
<dbReference type="Proteomes" id="UP000019335">
    <property type="component" value="Chromosome 3"/>
</dbReference>
<protein>
    <submittedName>
        <fullName evidence="1">Uncharacterized protein</fullName>
    </submittedName>
</protein>
<proteinExistence type="predicted"/>